<accession>A0ABP7X471</accession>
<dbReference type="InterPro" id="IPR029483">
    <property type="entry name" value="GH97_C"/>
</dbReference>
<dbReference type="PANTHER" id="PTHR35803">
    <property type="entry name" value="GLUCAN 1,4-ALPHA-GLUCOSIDASE SUSB-RELATED"/>
    <property type="match status" value="1"/>
</dbReference>
<keyword evidence="4" id="KW-0106">Calcium</keyword>
<dbReference type="GO" id="GO:0016787">
    <property type="term" value="F:hydrolase activity"/>
    <property type="evidence" value="ECO:0007669"/>
    <property type="project" value="UniProtKB-KW"/>
</dbReference>
<keyword evidence="3 10" id="KW-0378">Hydrolase</keyword>
<dbReference type="Pfam" id="PF10566">
    <property type="entry name" value="Glyco_hydro_97"/>
    <property type="match status" value="1"/>
</dbReference>
<comment type="subunit">
    <text evidence="2">Monomer.</text>
</comment>
<keyword evidence="11" id="KW-1185">Reference proteome</keyword>
<evidence type="ECO:0000256" key="1">
    <source>
        <dbReference type="ARBA" id="ARBA00001913"/>
    </source>
</evidence>
<keyword evidence="6" id="KW-0732">Signal</keyword>
<dbReference type="Gene3D" id="2.60.40.1180">
    <property type="entry name" value="Golgi alpha-mannosidase II"/>
    <property type="match status" value="1"/>
</dbReference>
<reference evidence="11" key="1">
    <citation type="journal article" date="2019" name="Int. J. Syst. Evol. Microbiol.">
        <title>The Global Catalogue of Microorganisms (GCM) 10K type strain sequencing project: providing services to taxonomists for standard genome sequencing and annotation.</title>
        <authorList>
            <consortium name="The Broad Institute Genomics Platform"/>
            <consortium name="The Broad Institute Genome Sequencing Center for Infectious Disease"/>
            <person name="Wu L."/>
            <person name="Ma J."/>
        </authorList>
    </citation>
    <scope>NUCLEOTIDE SEQUENCE [LARGE SCALE GENOMIC DNA]</scope>
    <source>
        <strain evidence="11">JCM 17085</strain>
    </source>
</reference>
<dbReference type="PANTHER" id="PTHR35803:SF2">
    <property type="entry name" value="RETAINING ALPHA-GALACTOSIDASE"/>
    <property type="match status" value="1"/>
</dbReference>
<evidence type="ECO:0000259" key="9">
    <source>
        <dbReference type="Pfam" id="PF14509"/>
    </source>
</evidence>
<dbReference type="InterPro" id="IPR014718">
    <property type="entry name" value="GH-type_carb-bd"/>
</dbReference>
<evidence type="ECO:0000256" key="5">
    <source>
        <dbReference type="ARBA" id="ARBA00023295"/>
    </source>
</evidence>
<dbReference type="InterPro" id="IPR013785">
    <property type="entry name" value="Aldolase_TIM"/>
</dbReference>
<dbReference type="Gene3D" id="3.20.20.70">
    <property type="entry name" value="Aldolase class I"/>
    <property type="match status" value="1"/>
</dbReference>
<dbReference type="Pfam" id="PF14508">
    <property type="entry name" value="GH97_N"/>
    <property type="match status" value="1"/>
</dbReference>
<evidence type="ECO:0000259" key="8">
    <source>
        <dbReference type="Pfam" id="PF14508"/>
    </source>
</evidence>
<dbReference type="InterPro" id="IPR017853">
    <property type="entry name" value="GH"/>
</dbReference>
<proteinExistence type="predicted"/>
<evidence type="ECO:0000256" key="6">
    <source>
        <dbReference type="SAM" id="SignalP"/>
    </source>
</evidence>
<gene>
    <name evidence="10" type="ORF">GCM10022392_31150</name>
</gene>
<evidence type="ECO:0000256" key="2">
    <source>
        <dbReference type="ARBA" id="ARBA00011245"/>
    </source>
</evidence>
<dbReference type="Gene3D" id="2.70.98.10">
    <property type="match status" value="1"/>
</dbReference>
<comment type="cofactor">
    <cofactor evidence="1">
        <name>Ca(2+)</name>
        <dbReference type="ChEBI" id="CHEBI:29108"/>
    </cofactor>
</comment>
<protein>
    <submittedName>
        <fullName evidence="10">Glycoside hydrolase family 97 protein</fullName>
    </submittedName>
</protein>
<evidence type="ECO:0000259" key="7">
    <source>
        <dbReference type="Pfam" id="PF10566"/>
    </source>
</evidence>
<evidence type="ECO:0000313" key="11">
    <source>
        <dbReference type="Proteomes" id="UP001500841"/>
    </source>
</evidence>
<keyword evidence="5" id="KW-0326">Glycosidase</keyword>
<evidence type="ECO:0000256" key="4">
    <source>
        <dbReference type="ARBA" id="ARBA00022837"/>
    </source>
</evidence>
<dbReference type="EMBL" id="BAABCV010000012">
    <property type="protein sequence ID" value="GAA4103573.1"/>
    <property type="molecule type" value="Genomic_DNA"/>
</dbReference>
<dbReference type="SUPFAM" id="SSF51445">
    <property type="entry name" value="(Trans)glycosidases"/>
    <property type="match status" value="1"/>
</dbReference>
<dbReference type="InterPro" id="IPR013780">
    <property type="entry name" value="Glyco_hydro_b"/>
</dbReference>
<dbReference type="Pfam" id="PF14509">
    <property type="entry name" value="GH97_C"/>
    <property type="match status" value="1"/>
</dbReference>
<sequence length="659" mass="74933">MRIIKPFAWLALLFVAQPLIAQKVSVKSPDGNIRYQLTLTNGRPVYRVSYKGNPIINNSSVGLAFKDSGNFASNLKMLKPVYKSGVEQYDLVVGKTKHVNNSYEQAIVPLAEINGLKRSINIVVRVFNDGLAFRYEFPQQKNWSAYTLTDENSEFNVAGDPQLRILSFKTYNNAHEGLYEKVPLSKLKKDALVDMPALFEFPDKVYMAITEASLRDYAGMYLGKHNGGLISKLSPLPGQTEIKVKAVIPHHTPWRVMMISDRVGALIESNIITDLNEPSKIKDVSWIKPGKTSFHWWNGDVMPDTSFMPGVNFEFNKYYIDFCARNHIQYHSVIGYGGFAWYSNNWPGYGTPGTYSDVTKPVGSLDMQKVCDYAKSKGVGIHVWVHWQALYPQLEEAFTQFEKWGIKGMMVDFLNRDDQQMVKIQEEILQHAAAHHLFIQFHGAYKPTGLSRTYPNEFTREGTYNYENNKWLPQGLPPEHDLDIAFTRLLAGPTDYHLGGFRAVAPDEFKTHFIRPMMIGTRCHMLAMYVVMESYLHMVADYPEAYEGQPGFDFVKAVPTVWDETKVINAEPGQYLTVARRHGTEWYVGTINNSQKRNLKISLDFLPKGNYRVELYQDAPDDDKNPNHLIKSIKILTDQDIIEVAIAAGGGQAIHLMQQ</sequence>
<evidence type="ECO:0000313" key="10">
    <source>
        <dbReference type="EMBL" id="GAA4103573.1"/>
    </source>
</evidence>
<evidence type="ECO:0000256" key="3">
    <source>
        <dbReference type="ARBA" id="ARBA00022801"/>
    </source>
</evidence>
<organism evidence="10 11">
    <name type="scientific">Mucilaginibacter panaciglaebae</name>
    <dbReference type="NCBI Taxonomy" id="502331"/>
    <lineage>
        <taxon>Bacteria</taxon>
        <taxon>Pseudomonadati</taxon>
        <taxon>Bacteroidota</taxon>
        <taxon>Sphingobacteriia</taxon>
        <taxon>Sphingobacteriales</taxon>
        <taxon>Sphingobacteriaceae</taxon>
        <taxon>Mucilaginibacter</taxon>
    </lineage>
</organism>
<comment type="caution">
    <text evidence="10">The sequence shown here is derived from an EMBL/GenBank/DDBJ whole genome shotgun (WGS) entry which is preliminary data.</text>
</comment>
<dbReference type="InterPro" id="IPR019563">
    <property type="entry name" value="GH97_catalytic"/>
</dbReference>
<feature type="domain" description="Glycosyl-hydrolase 97 C-terminal oligomerisation" evidence="9">
    <location>
        <begin position="561"/>
        <end position="656"/>
    </location>
</feature>
<feature type="domain" description="Glycosyl-hydrolase 97 N-terminal" evidence="8">
    <location>
        <begin position="26"/>
        <end position="278"/>
    </location>
</feature>
<dbReference type="InterPro" id="IPR029486">
    <property type="entry name" value="GH97_N"/>
</dbReference>
<feature type="signal peptide" evidence="6">
    <location>
        <begin position="1"/>
        <end position="21"/>
    </location>
</feature>
<feature type="chain" id="PRO_5045473822" evidence="6">
    <location>
        <begin position="22"/>
        <end position="659"/>
    </location>
</feature>
<dbReference type="Proteomes" id="UP001500841">
    <property type="component" value="Unassembled WGS sequence"/>
</dbReference>
<name>A0ABP7X471_9SPHI</name>
<dbReference type="InterPro" id="IPR052720">
    <property type="entry name" value="Glycosyl_hydrolase_97"/>
</dbReference>
<dbReference type="RefSeq" id="WP_345106620.1">
    <property type="nucleotide sequence ID" value="NZ_BAABCV010000012.1"/>
</dbReference>
<feature type="domain" description="Glycosyl-hydrolase 97 catalytic" evidence="7">
    <location>
        <begin position="296"/>
        <end position="462"/>
    </location>
</feature>